<evidence type="ECO:0000313" key="2">
    <source>
        <dbReference type="EMBL" id="KGT95360.1"/>
    </source>
</evidence>
<dbReference type="Proteomes" id="UP000030351">
    <property type="component" value="Unassembled WGS sequence"/>
</dbReference>
<protein>
    <submittedName>
        <fullName evidence="2">Uncharacterized protein</fullName>
    </submittedName>
</protein>
<reference evidence="2 3" key="1">
    <citation type="submission" date="2014-10" db="EMBL/GenBank/DDBJ databases">
        <title>Genome sequence of Erwinia typographi M043b.</title>
        <authorList>
            <person name="Chan K.-G."/>
            <person name="Tan W.-S."/>
        </authorList>
    </citation>
    <scope>NUCLEOTIDE SEQUENCE [LARGE SCALE GENOMIC DNA]</scope>
    <source>
        <strain evidence="2 3">M043b</strain>
    </source>
</reference>
<proteinExistence type="predicted"/>
<evidence type="ECO:0000313" key="3">
    <source>
        <dbReference type="Proteomes" id="UP000030351"/>
    </source>
</evidence>
<feature type="region of interest" description="Disordered" evidence="1">
    <location>
        <begin position="63"/>
        <end position="85"/>
    </location>
</feature>
<organism evidence="2 3">
    <name type="scientific">Erwinia typographi</name>
    <dbReference type="NCBI Taxonomy" id="371042"/>
    <lineage>
        <taxon>Bacteria</taxon>
        <taxon>Pseudomonadati</taxon>
        <taxon>Pseudomonadota</taxon>
        <taxon>Gammaproteobacteria</taxon>
        <taxon>Enterobacterales</taxon>
        <taxon>Erwiniaceae</taxon>
        <taxon>Erwinia</taxon>
    </lineage>
</organism>
<keyword evidence="3" id="KW-1185">Reference proteome</keyword>
<dbReference type="RefSeq" id="WP_034888652.1">
    <property type="nucleotide sequence ID" value="NZ_JRUQ01000017.1"/>
</dbReference>
<sequence length="85" mass="9138">MPASIIRVTQVTCGDPNAPVAFFASDAASVVYFDTAPGQTPDAVRAQIFRLFEDAINPDYDPVSGQGSFQTLDRDPDIASYEVPL</sequence>
<accession>A0A0A3Z918</accession>
<dbReference type="AlphaFoldDB" id="A0A0A3Z918"/>
<comment type="caution">
    <text evidence="2">The sequence shown here is derived from an EMBL/GenBank/DDBJ whole genome shotgun (WGS) entry which is preliminary data.</text>
</comment>
<dbReference type="EMBL" id="JRUQ01000017">
    <property type="protein sequence ID" value="KGT95360.1"/>
    <property type="molecule type" value="Genomic_DNA"/>
</dbReference>
<name>A0A0A3Z918_9GAMM</name>
<gene>
    <name evidence="2" type="ORF">NG99_03975</name>
</gene>
<evidence type="ECO:0000256" key="1">
    <source>
        <dbReference type="SAM" id="MobiDB-lite"/>
    </source>
</evidence>